<feature type="transmembrane region" description="Helical" evidence="7">
    <location>
        <begin position="818"/>
        <end position="836"/>
    </location>
</feature>
<sequence>MAMSAGFPTGEELPERIGHYVIRRRIGAGGMGVVYQAEDPRTEQFVAVKVLKPEVAGDHIARARLAREVETMRRVQSPNVAEVIDADTQAELPWVVTEYIPGPTLDATVTDHGPLRGRALTRFVTGMARAIKDIHAVEVIHRDLKPGNVIISNGEPIVIDFGIAHAVDGAKLTQTGTFVGTPSYLSPEVIEGTDLGPATDVHAWGGTVAFASTGRPPYGAGSFEVIFFRILNGEIDMDGMHEALRPLVNRAVSRDMSARPTAAELMVETGRLNLDLPWTETPGTPPSTGETGKHTMQAPAPTQSPAASGGRGGGPGRGGAAAAGAAGAVLGGAGGYLAGRASEGWGPAHTRGGVPNTSSAWGSPSAPQTSHTQSGGHTSHARSGGWGSADDEATDDLSGGRPAGTGSGWGSADDEATNDLSGGRPAGTGSGWGQDDEATDDLSGGRATGWGSADEDATDDLSGARSTGYGQPSGGANVTGGGRATGWGQDDEATDDLSGGRATGWGHDDEATDDLSNMAGTERITPGSPSDLDDPQGTQRIQPVQDDVRGTQRINPGDLARQDPAGTMMMGPAETGRHQRDQGEPEGPAHTQFFNSPLDPNAFQDILTPVGRDNRSNNTQEFDEDDYQERGGLLGRFRRGSTDKFGDYFRGDGHGGEYDEYEDDEYYDEYWRMHPLVLIPIMLALAGVALWFPWIGIFLGIVVIAGLSALDVVKSEHARRLQTRGPKSSDNMVVVLSFPWAFGRMALRTVGFGLIYLLGGILIGMVYATIVDAPGEGANYTAAFAVFVMILLSYIMPSGREARHQAVWMVERIKFTNLYVYAGVVIAVILFMMLILSTGLTSAPIWTTGGPGGPSDWLNN</sequence>
<dbReference type="InterPro" id="IPR008271">
    <property type="entry name" value="Ser/Thr_kinase_AS"/>
</dbReference>
<feature type="binding site" evidence="5">
    <location>
        <position position="49"/>
    </location>
    <ligand>
        <name>ATP</name>
        <dbReference type="ChEBI" id="CHEBI:30616"/>
    </ligand>
</feature>
<accession>A0ABY5DBP2</accession>
<dbReference type="CDD" id="cd14014">
    <property type="entry name" value="STKc_PknB_like"/>
    <property type="match status" value="1"/>
</dbReference>
<evidence type="ECO:0000256" key="6">
    <source>
        <dbReference type="SAM" id="MobiDB-lite"/>
    </source>
</evidence>
<dbReference type="Proteomes" id="UP001055940">
    <property type="component" value="Chromosome"/>
</dbReference>
<evidence type="ECO:0000256" key="7">
    <source>
        <dbReference type="SAM" id="Phobius"/>
    </source>
</evidence>
<feature type="compositionally biased region" description="Low complexity" evidence="6">
    <location>
        <begin position="279"/>
        <end position="290"/>
    </location>
</feature>
<dbReference type="GO" id="GO:0016301">
    <property type="term" value="F:kinase activity"/>
    <property type="evidence" value="ECO:0007669"/>
    <property type="project" value="UniProtKB-KW"/>
</dbReference>
<evidence type="ECO:0000256" key="5">
    <source>
        <dbReference type="PROSITE-ProRule" id="PRU10141"/>
    </source>
</evidence>
<dbReference type="PANTHER" id="PTHR43289">
    <property type="entry name" value="MITOGEN-ACTIVATED PROTEIN KINASE KINASE KINASE 20-RELATED"/>
    <property type="match status" value="1"/>
</dbReference>
<dbReference type="PROSITE" id="PS00107">
    <property type="entry name" value="PROTEIN_KINASE_ATP"/>
    <property type="match status" value="1"/>
</dbReference>
<keyword evidence="7" id="KW-0472">Membrane</keyword>
<gene>
    <name evidence="9" type="ORF">NE857_07475</name>
</gene>
<keyword evidence="1" id="KW-0808">Transferase</keyword>
<feature type="region of interest" description="Disordered" evidence="6">
    <location>
        <begin position="273"/>
        <end position="322"/>
    </location>
</feature>
<keyword evidence="4 5" id="KW-0067">ATP-binding</keyword>
<dbReference type="InterPro" id="IPR017441">
    <property type="entry name" value="Protein_kinase_ATP_BS"/>
</dbReference>
<feature type="transmembrane region" description="Helical" evidence="7">
    <location>
        <begin position="750"/>
        <end position="771"/>
    </location>
</feature>
<organism evidence="9 10">
    <name type="scientific">Nocardiopsis exhalans</name>
    <dbReference type="NCBI Taxonomy" id="163604"/>
    <lineage>
        <taxon>Bacteria</taxon>
        <taxon>Bacillati</taxon>
        <taxon>Actinomycetota</taxon>
        <taxon>Actinomycetes</taxon>
        <taxon>Streptosporangiales</taxon>
        <taxon>Nocardiopsidaceae</taxon>
        <taxon>Nocardiopsis</taxon>
    </lineage>
</organism>
<feature type="domain" description="Protein kinase" evidence="8">
    <location>
        <begin position="20"/>
        <end position="279"/>
    </location>
</feature>
<keyword evidence="7" id="KW-0812">Transmembrane</keyword>
<dbReference type="SUPFAM" id="SSF56112">
    <property type="entry name" value="Protein kinase-like (PK-like)"/>
    <property type="match status" value="1"/>
</dbReference>
<evidence type="ECO:0000256" key="2">
    <source>
        <dbReference type="ARBA" id="ARBA00022741"/>
    </source>
</evidence>
<feature type="compositionally biased region" description="Low complexity" evidence="6">
    <location>
        <begin position="297"/>
        <end position="308"/>
    </location>
</feature>
<feature type="transmembrane region" description="Helical" evidence="7">
    <location>
        <begin position="677"/>
        <end position="710"/>
    </location>
</feature>
<feature type="compositionally biased region" description="Gly residues" evidence="6">
    <location>
        <begin position="309"/>
        <end position="321"/>
    </location>
</feature>
<keyword evidence="2 5" id="KW-0547">Nucleotide-binding</keyword>
<dbReference type="InterPro" id="IPR011009">
    <property type="entry name" value="Kinase-like_dom_sf"/>
</dbReference>
<evidence type="ECO:0000313" key="10">
    <source>
        <dbReference type="Proteomes" id="UP001055940"/>
    </source>
</evidence>
<evidence type="ECO:0000256" key="1">
    <source>
        <dbReference type="ARBA" id="ARBA00022679"/>
    </source>
</evidence>
<keyword evidence="10" id="KW-1185">Reference proteome</keyword>
<evidence type="ECO:0000259" key="8">
    <source>
        <dbReference type="PROSITE" id="PS50011"/>
    </source>
</evidence>
<dbReference type="Gene3D" id="3.30.200.20">
    <property type="entry name" value="Phosphorylase Kinase, domain 1"/>
    <property type="match status" value="1"/>
</dbReference>
<feature type="compositionally biased region" description="Polar residues" evidence="6">
    <location>
        <begin position="355"/>
        <end position="377"/>
    </location>
</feature>
<evidence type="ECO:0000313" key="9">
    <source>
        <dbReference type="EMBL" id="USY21442.1"/>
    </source>
</evidence>
<dbReference type="SMART" id="SM00220">
    <property type="entry name" value="S_TKc"/>
    <property type="match status" value="1"/>
</dbReference>
<evidence type="ECO:0000256" key="3">
    <source>
        <dbReference type="ARBA" id="ARBA00022777"/>
    </source>
</evidence>
<keyword evidence="3 9" id="KW-0418">Kinase</keyword>
<feature type="region of interest" description="Disordered" evidence="6">
    <location>
        <begin position="347"/>
        <end position="594"/>
    </location>
</feature>
<dbReference type="InterPro" id="IPR000719">
    <property type="entry name" value="Prot_kinase_dom"/>
</dbReference>
<feature type="transmembrane region" description="Helical" evidence="7">
    <location>
        <begin position="777"/>
        <end position="797"/>
    </location>
</feature>
<reference evidence="9" key="1">
    <citation type="submission" date="2022-06" db="EMBL/GenBank/DDBJ databases">
        <authorList>
            <person name="Ping M."/>
        </authorList>
    </citation>
    <scope>NUCLEOTIDE SEQUENCE</scope>
    <source>
        <strain evidence="9">JCM11759T</strain>
    </source>
</reference>
<dbReference type="EMBL" id="CP099837">
    <property type="protein sequence ID" value="USY21442.1"/>
    <property type="molecule type" value="Genomic_DNA"/>
</dbReference>
<keyword evidence="7" id="KW-1133">Transmembrane helix</keyword>
<name>A0ABY5DBP2_9ACTN</name>
<dbReference type="PROSITE" id="PS50011">
    <property type="entry name" value="PROTEIN_KINASE_DOM"/>
    <property type="match status" value="1"/>
</dbReference>
<dbReference type="Pfam" id="PF00069">
    <property type="entry name" value="Pkinase"/>
    <property type="match status" value="1"/>
</dbReference>
<proteinExistence type="predicted"/>
<protein>
    <submittedName>
        <fullName evidence="9">Protein kinase</fullName>
    </submittedName>
</protein>
<dbReference type="PROSITE" id="PS00108">
    <property type="entry name" value="PROTEIN_KINASE_ST"/>
    <property type="match status" value="1"/>
</dbReference>
<dbReference type="PANTHER" id="PTHR43289:SF34">
    <property type="entry name" value="SERINE_THREONINE-PROTEIN KINASE YBDM-RELATED"/>
    <property type="match status" value="1"/>
</dbReference>
<feature type="compositionally biased region" description="Gly residues" evidence="6">
    <location>
        <begin position="471"/>
        <end position="485"/>
    </location>
</feature>
<dbReference type="Gene3D" id="1.10.510.10">
    <property type="entry name" value="Transferase(Phosphotransferase) domain 1"/>
    <property type="match status" value="1"/>
</dbReference>
<evidence type="ECO:0000256" key="4">
    <source>
        <dbReference type="ARBA" id="ARBA00022840"/>
    </source>
</evidence>